<dbReference type="InterPro" id="IPR046348">
    <property type="entry name" value="SIS_dom_sf"/>
</dbReference>
<accession>A0A7K1UFR3</accession>
<dbReference type="SUPFAM" id="SSF53697">
    <property type="entry name" value="SIS domain"/>
    <property type="match status" value="1"/>
</dbReference>
<gene>
    <name evidence="1" type="ORF">GNZ21_02365</name>
</gene>
<dbReference type="OrthoDB" id="370421at2"/>
<dbReference type="RefSeq" id="WP_157321008.1">
    <property type="nucleotide sequence ID" value="NZ_BMFX01000024.1"/>
</dbReference>
<dbReference type="Proteomes" id="UP000460157">
    <property type="component" value="Unassembled WGS sequence"/>
</dbReference>
<dbReference type="Gene3D" id="3.40.50.10490">
    <property type="entry name" value="Glucose-6-phosphate isomerase like protein, domain 1"/>
    <property type="match status" value="1"/>
</dbReference>
<sequence length="101" mass="10209">MAEATSPGELTDVIIASHAESLRAARGTLDQNAVARAISTLRSAGRLLVTASGTSLPVATDAAYRLTMSGLTAQHSADSYSSVLLAGLLALDMPSSGSSHP</sequence>
<dbReference type="EMBL" id="WRPM01000017">
    <property type="protein sequence ID" value="MVT25216.1"/>
    <property type="molecule type" value="Genomic_DNA"/>
</dbReference>
<dbReference type="AlphaFoldDB" id="A0A7K1UFR3"/>
<proteinExistence type="predicted"/>
<name>A0A7K1UFR3_9MICC</name>
<reference evidence="1 2" key="1">
    <citation type="submission" date="2019-12" db="EMBL/GenBank/DDBJ databases">
        <title>Nesterenkonia muleiensis sp. nov., a novel actinobacterium isolated from sap of Populus euphratica.</title>
        <authorList>
            <person name="Wang R."/>
        </authorList>
    </citation>
    <scope>NUCLEOTIDE SEQUENCE [LARGE SCALE GENOMIC DNA]</scope>
    <source>
        <strain evidence="1 2">F10</strain>
    </source>
</reference>
<evidence type="ECO:0000313" key="1">
    <source>
        <dbReference type="EMBL" id="MVT25216.1"/>
    </source>
</evidence>
<keyword evidence="2" id="KW-1185">Reference proteome</keyword>
<dbReference type="GO" id="GO:0097367">
    <property type="term" value="F:carbohydrate derivative binding"/>
    <property type="evidence" value="ECO:0007669"/>
    <property type="project" value="InterPro"/>
</dbReference>
<protein>
    <submittedName>
        <fullName evidence="1">Uncharacterized protein</fullName>
    </submittedName>
</protein>
<organism evidence="1 2">
    <name type="scientific">Nesterenkonia alkaliphila</name>
    <dbReference type="NCBI Taxonomy" id="1463631"/>
    <lineage>
        <taxon>Bacteria</taxon>
        <taxon>Bacillati</taxon>
        <taxon>Actinomycetota</taxon>
        <taxon>Actinomycetes</taxon>
        <taxon>Micrococcales</taxon>
        <taxon>Micrococcaceae</taxon>
        <taxon>Nesterenkonia</taxon>
    </lineage>
</organism>
<dbReference type="GO" id="GO:1901135">
    <property type="term" value="P:carbohydrate derivative metabolic process"/>
    <property type="evidence" value="ECO:0007669"/>
    <property type="project" value="InterPro"/>
</dbReference>
<evidence type="ECO:0000313" key="2">
    <source>
        <dbReference type="Proteomes" id="UP000460157"/>
    </source>
</evidence>
<comment type="caution">
    <text evidence="1">The sequence shown here is derived from an EMBL/GenBank/DDBJ whole genome shotgun (WGS) entry which is preliminary data.</text>
</comment>